<dbReference type="PROSITE" id="PS00867">
    <property type="entry name" value="CPSASE_2"/>
    <property type="match status" value="1"/>
</dbReference>
<dbReference type="InterPro" id="IPR016677">
    <property type="entry name" value="UCP016817_carboligase"/>
</dbReference>
<dbReference type="InterPro" id="IPR011761">
    <property type="entry name" value="ATP-grasp"/>
</dbReference>
<gene>
    <name evidence="3" type="ORF">GCM10008964_19310</name>
</gene>
<name>A0ABN0TR68_9GAMM</name>
<dbReference type="SUPFAM" id="SSF56059">
    <property type="entry name" value="Glutathione synthetase ATP-binding domain-like"/>
    <property type="match status" value="1"/>
</dbReference>
<proteinExistence type="predicted"/>
<dbReference type="Pfam" id="PF02655">
    <property type="entry name" value="ATP-grasp_3"/>
    <property type="match status" value="1"/>
</dbReference>
<keyword evidence="1" id="KW-0067">ATP-binding</keyword>
<dbReference type="PROSITE" id="PS50975">
    <property type="entry name" value="ATP_GRASP"/>
    <property type="match status" value="1"/>
</dbReference>
<dbReference type="InterPro" id="IPR003806">
    <property type="entry name" value="ATP-grasp_PylC-type"/>
</dbReference>
<evidence type="ECO:0000313" key="4">
    <source>
        <dbReference type="Proteomes" id="UP001501476"/>
    </source>
</evidence>
<dbReference type="Proteomes" id="UP001501476">
    <property type="component" value="Unassembled WGS sequence"/>
</dbReference>
<organism evidence="3 4">
    <name type="scientific">Methylophaga marina</name>
    <dbReference type="NCBI Taxonomy" id="45495"/>
    <lineage>
        <taxon>Bacteria</taxon>
        <taxon>Pseudomonadati</taxon>
        <taxon>Pseudomonadota</taxon>
        <taxon>Gammaproteobacteria</taxon>
        <taxon>Thiotrichales</taxon>
        <taxon>Piscirickettsiaceae</taxon>
        <taxon>Methylophaga</taxon>
    </lineage>
</organism>
<accession>A0ABN0TR68</accession>
<feature type="domain" description="ATP-grasp" evidence="2">
    <location>
        <begin position="90"/>
        <end position="283"/>
    </location>
</feature>
<protein>
    <submittedName>
        <fullName evidence="3">ATP-grasp domain-containing protein</fullName>
    </submittedName>
</protein>
<keyword evidence="4" id="KW-1185">Reference proteome</keyword>
<evidence type="ECO:0000313" key="3">
    <source>
        <dbReference type="EMBL" id="GAA0228041.1"/>
    </source>
</evidence>
<sequence length="372" mass="42591">MDEERLPLLIFGQTARFIAQSAAQLGYTTWVVDCFADRDTQKVADRCIRIPPLELLSIESILTSFELITQQQRCLLIFSTGIERFYELLNCLPTHIQILGNDFQVLDKLRSPQRFFPLLQQLDIPFPETHWVQAFDKKKKRWITKDLMGSGGTHIQQPSISNYVDRHLIFQEYINGRSGSVSFLADGESVFIFGFNEQIHTETFQLQQIINHFDISQSSKATLAKALEKLVTAITFRGYGSLDFMIDELANIYILELNPRLSASAELYANNTDMLRWHIQACIGKLPAEIQQQNSEMTNVTSLSYLFADKALFVKSKATWPVETRDIPHARQKIQPGEPVCTVLVEAQSHLDCDNKRHQVETEIRKNCLFSA</sequence>
<dbReference type="RefSeq" id="WP_286305718.1">
    <property type="nucleotide sequence ID" value="NZ_AP027741.1"/>
</dbReference>
<dbReference type="Gene3D" id="3.30.470.20">
    <property type="entry name" value="ATP-grasp fold, B domain"/>
    <property type="match status" value="1"/>
</dbReference>
<evidence type="ECO:0000259" key="2">
    <source>
        <dbReference type="PROSITE" id="PS50975"/>
    </source>
</evidence>
<comment type="caution">
    <text evidence="3">The sequence shown here is derived from an EMBL/GenBank/DDBJ whole genome shotgun (WGS) entry which is preliminary data.</text>
</comment>
<dbReference type="InterPro" id="IPR005479">
    <property type="entry name" value="CPAse_ATP-bd"/>
</dbReference>
<dbReference type="PIRSF" id="PIRSF016817">
    <property type="entry name" value="UCP016817_carboligase"/>
    <property type="match status" value="1"/>
</dbReference>
<dbReference type="EMBL" id="BAAADG010000006">
    <property type="protein sequence ID" value="GAA0228041.1"/>
    <property type="molecule type" value="Genomic_DNA"/>
</dbReference>
<reference evidence="3 4" key="1">
    <citation type="journal article" date="2019" name="Int. J. Syst. Evol. Microbiol.">
        <title>The Global Catalogue of Microorganisms (GCM) 10K type strain sequencing project: providing services to taxonomists for standard genome sequencing and annotation.</title>
        <authorList>
            <consortium name="The Broad Institute Genomics Platform"/>
            <consortium name="The Broad Institute Genome Sequencing Center for Infectious Disease"/>
            <person name="Wu L."/>
            <person name="Ma J."/>
        </authorList>
    </citation>
    <scope>NUCLEOTIDE SEQUENCE [LARGE SCALE GENOMIC DNA]</scope>
    <source>
        <strain evidence="3 4">JCM 6886</strain>
    </source>
</reference>
<keyword evidence="1" id="KW-0547">Nucleotide-binding</keyword>
<evidence type="ECO:0000256" key="1">
    <source>
        <dbReference type="PROSITE-ProRule" id="PRU00409"/>
    </source>
</evidence>